<proteinExistence type="predicted"/>
<feature type="region of interest" description="Disordered" evidence="1">
    <location>
        <begin position="323"/>
        <end position="343"/>
    </location>
</feature>
<dbReference type="SUPFAM" id="SSF54637">
    <property type="entry name" value="Thioesterase/thiol ester dehydrase-isomerase"/>
    <property type="match status" value="1"/>
</dbReference>
<dbReference type="Pfam" id="PF03061">
    <property type="entry name" value="4HBT"/>
    <property type="match status" value="1"/>
</dbReference>
<comment type="caution">
    <text evidence="3">The sequence shown here is derived from an EMBL/GenBank/DDBJ whole genome shotgun (WGS) entry which is preliminary data.</text>
</comment>
<organism evidence="3 4">
    <name type="scientific">Aspergillus fumigatus</name>
    <name type="common">Neosartorya fumigata</name>
    <dbReference type="NCBI Taxonomy" id="746128"/>
    <lineage>
        <taxon>Eukaryota</taxon>
        <taxon>Fungi</taxon>
        <taxon>Dikarya</taxon>
        <taxon>Ascomycota</taxon>
        <taxon>Pezizomycotina</taxon>
        <taxon>Eurotiomycetes</taxon>
        <taxon>Eurotiomycetidae</taxon>
        <taxon>Eurotiales</taxon>
        <taxon>Aspergillaceae</taxon>
        <taxon>Aspergillus</taxon>
        <taxon>Aspergillus subgen. Fumigati</taxon>
    </lineage>
</organism>
<feature type="compositionally biased region" description="Polar residues" evidence="1">
    <location>
        <begin position="332"/>
        <end position="343"/>
    </location>
</feature>
<evidence type="ECO:0000259" key="2">
    <source>
        <dbReference type="Pfam" id="PF03061"/>
    </source>
</evidence>
<name>A0A9P8NQQ1_ASPFM</name>
<gene>
    <name evidence="3" type="ORF">KXV57_008681</name>
</gene>
<dbReference type="AlphaFoldDB" id="A0A9P8NQQ1"/>
<dbReference type="InterPro" id="IPR006683">
    <property type="entry name" value="Thioestr_dom"/>
</dbReference>
<reference evidence="3" key="1">
    <citation type="submission" date="2021-08" db="EMBL/GenBank/DDBJ databases">
        <title>Global Aspergillus fumigatus from environmental and clinical sources.</title>
        <authorList>
            <person name="Barber A."/>
            <person name="Sae-Ong T."/>
        </authorList>
    </citation>
    <scope>NUCLEOTIDE SEQUENCE</scope>
    <source>
        <strain evidence="3">NRZ-2016-071</strain>
    </source>
</reference>
<protein>
    <recommendedName>
        <fullName evidence="2">Thioesterase domain-containing protein</fullName>
    </recommendedName>
</protein>
<dbReference type="InterPro" id="IPR052061">
    <property type="entry name" value="PTE-AB_protein"/>
</dbReference>
<dbReference type="InterPro" id="IPR029069">
    <property type="entry name" value="HotDog_dom_sf"/>
</dbReference>
<sequence length="343" mass="37603">MPPPVPSRAFFREVSTKHGPYIVSCLPTKSQRLPKIPNRTLPPSSTCSRVLGPRLHRQYTTASAQSQTAKPYQLLRRIVGFTAIAIVAFSTGLAYQTQKTVSRMMAASMPTDEETLTAFVPSDELSKEVEEYIRNHPVTLALRQNPAYTESRPHMKIPQELRARHLTAGILATPGGIVVPPYVFCEEGGKSLTAIFYLGSDVSGHPGIVHGGLLATLLDESMARCCFPALPNKVGVTANLNIDYRRPAMANNYAVLKAKTVKVEGRKAWVEAHIETLPEDGKEPVILVEAKALFVEPKQAAAMASLYKITNYCDAKTWPTASVDGPSDDRQLQATYNQTSNVR</sequence>
<dbReference type="PANTHER" id="PTHR47260:SF7">
    <property type="entry name" value="THIOESTERASE FAMILY PROTEIN (AFU_ORTHOLOGUE AFUA_1G10800)"/>
    <property type="match status" value="1"/>
</dbReference>
<evidence type="ECO:0000256" key="1">
    <source>
        <dbReference type="SAM" id="MobiDB-lite"/>
    </source>
</evidence>
<dbReference type="PANTHER" id="PTHR47260">
    <property type="entry name" value="UPF0644 PROTEIN PB2B4.06"/>
    <property type="match status" value="1"/>
</dbReference>
<dbReference type="Proteomes" id="UP000813423">
    <property type="component" value="Unassembled WGS sequence"/>
</dbReference>
<evidence type="ECO:0000313" key="3">
    <source>
        <dbReference type="EMBL" id="KAH1910263.1"/>
    </source>
</evidence>
<accession>A0A9P8NQQ1</accession>
<feature type="domain" description="Thioesterase" evidence="2">
    <location>
        <begin position="207"/>
        <end position="276"/>
    </location>
</feature>
<dbReference type="CDD" id="cd03443">
    <property type="entry name" value="PaaI_thioesterase"/>
    <property type="match status" value="1"/>
</dbReference>
<evidence type="ECO:0000313" key="4">
    <source>
        <dbReference type="Proteomes" id="UP000813423"/>
    </source>
</evidence>
<dbReference type="Gene3D" id="3.10.129.10">
    <property type="entry name" value="Hotdog Thioesterase"/>
    <property type="match status" value="1"/>
</dbReference>
<dbReference type="EMBL" id="JAIBSC010000008">
    <property type="protein sequence ID" value="KAH1910263.1"/>
    <property type="molecule type" value="Genomic_DNA"/>
</dbReference>